<keyword evidence="3" id="KW-1185">Reference proteome</keyword>
<dbReference type="KEGG" id="bbig:BBBOND_0311120"/>
<dbReference type="Proteomes" id="UP000033188">
    <property type="component" value="Chromosome 3"/>
</dbReference>
<evidence type="ECO:0000256" key="1">
    <source>
        <dbReference type="SAM" id="MobiDB-lite"/>
    </source>
</evidence>
<dbReference type="STRING" id="5866.A0A061DD96"/>
<gene>
    <name evidence="2" type="ORF">BBBOND_0311120</name>
</gene>
<dbReference type="AlphaFoldDB" id="A0A061DD96"/>
<accession>A0A061DD96</accession>
<dbReference type="GeneID" id="24565750"/>
<dbReference type="RefSeq" id="XP_012769395.1">
    <property type="nucleotide sequence ID" value="XM_012913941.1"/>
</dbReference>
<dbReference type="EMBL" id="LK391709">
    <property type="protein sequence ID" value="CDR97209.1"/>
    <property type="molecule type" value="Genomic_DNA"/>
</dbReference>
<name>A0A061DD96_BABBI</name>
<reference evidence="3" key="1">
    <citation type="journal article" date="2014" name="Nucleic Acids Res.">
        <title>The evolutionary dynamics of variant antigen genes in Babesia reveal a history of genomic innovation underlying host-parasite interaction.</title>
        <authorList>
            <person name="Jackson A.P."/>
            <person name="Otto T.D."/>
            <person name="Darby A."/>
            <person name="Ramaprasad A."/>
            <person name="Xia D."/>
            <person name="Echaide I.E."/>
            <person name="Farber M."/>
            <person name="Gahlot S."/>
            <person name="Gamble J."/>
            <person name="Gupta D."/>
            <person name="Gupta Y."/>
            <person name="Jackson L."/>
            <person name="Malandrin L."/>
            <person name="Malas T.B."/>
            <person name="Moussa E."/>
            <person name="Nair M."/>
            <person name="Reid A.J."/>
            <person name="Sanders M."/>
            <person name="Sharma J."/>
            <person name="Tracey A."/>
            <person name="Quail M.A."/>
            <person name="Weir W."/>
            <person name="Wastling J.M."/>
            <person name="Hall N."/>
            <person name="Willadsen P."/>
            <person name="Lingelbach K."/>
            <person name="Shiels B."/>
            <person name="Tait A."/>
            <person name="Berriman M."/>
            <person name="Allred D.R."/>
            <person name="Pain A."/>
        </authorList>
    </citation>
    <scope>NUCLEOTIDE SEQUENCE [LARGE SCALE GENOMIC DNA]</scope>
    <source>
        <strain evidence="3">Bond</strain>
    </source>
</reference>
<dbReference type="OrthoDB" id="367189at2759"/>
<proteinExistence type="predicted"/>
<protein>
    <submittedName>
        <fullName evidence="2">Uncharacterized protein</fullName>
    </submittedName>
</protein>
<feature type="region of interest" description="Disordered" evidence="1">
    <location>
        <begin position="1"/>
        <end position="43"/>
    </location>
</feature>
<sequence length="586" mass="65359">MIKKAQEDAAERKRRNDEKIKRQKETELGKREDEERKIEDERQLQREAMLPGIDVVFKARESSDKSLNAYLDALQNQLKSVPPTVGLQVTVPSRYDANSDDNPDVFEFGKSVTLNIVKPDLIDVDESVEADLDKTLVYNSDVKGDVLDHVNDIMIVDVSGEDVPEEPDPVLDKPSHAKTQRIVAQHNVDSLICGQATSDAKGIPDFAVPQGSSAIGVPIGYSIKPPKLPKIPPPPPPTMELTGNLIPDHALKYSWLPPPRIHIETAPRNLPIINVDIEKPYTSEHIMQTELRRTTYLPHEMVDPEPLPAYNVNLDIAPKLKVYNNSSYMPTAELKPQPLNNPDFSIHIPKPRLQDTSYDLKIDEPPPLQALQPLDPIDPYTTSINLNLDAPEPIPELPNKSAADYTHNTSTLQMCVSSWATPTPTPSSTDIPDTELFPSQVPRTVREMLTWLAGLMNEKHHYTLEKCINKAFSGLYSDPSQLALSINGSYVRPTDVFDILQLTAMFAGSVLSAIAPNWKANVSSRTMTTKSTTQSDEPDCCALLCQLRDYVYASHYQLEFLKAQCNRDESHGGWQDCNYGSDTNAI</sequence>
<evidence type="ECO:0000313" key="2">
    <source>
        <dbReference type="EMBL" id="CDR97209.1"/>
    </source>
</evidence>
<evidence type="ECO:0000313" key="3">
    <source>
        <dbReference type="Proteomes" id="UP000033188"/>
    </source>
</evidence>
<dbReference type="VEuPathDB" id="PiroplasmaDB:BBBOND_0311120"/>
<organism evidence="2 3">
    <name type="scientific">Babesia bigemina</name>
    <dbReference type="NCBI Taxonomy" id="5866"/>
    <lineage>
        <taxon>Eukaryota</taxon>
        <taxon>Sar</taxon>
        <taxon>Alveolata</taxon>
        <taxon>Apicomplexa</taxon>
        <taxon>Aconoidasida</taxon>
        <taxon>Piroplasmida</taxon>
        <taxon>Babesiidae</taxon>
        <taxon>Babesia</taxon>
    </lineage>
</organism>